<evidence type="ECO:0000256" key="1">
    <source>
        <dbReference type="SAM" id="Phobius"/>
    </source>
</evidence>
<evidence type="ECO:0000313" key="2">
    <source>
        <dbReference type="EMBL" id="CDJ28146.1"/>
    </source>
</evidence>
<dbReference type="Proteomes" id="UP000030744">
    <property type="component" value="Unassembled WGS sequence"/>
</dbReference>
<proteinExistence type="predicted"/>
<dbReference type="GeneID" id="25376362"/>
<feature type="transmembrane region" description="Helical" evidence="1">
    <location>
        <begin position="168"/>
        <end position="192"/>
    </location>
</feature>
<reference evidence="2" key="2">
    <citation type="submission" date="2013-10" db="EMBL/GenBank/DDBJ databases">
        <authorList>
            <person name="Aslett M."/>
        </authorList>
    </citation>
    <scope>NUCLEOTIDE SEQUENCE [LARGE SCALE GENOMIC DNA]</scope>
    <source>
        <strain evidence="2">Houghton</strain>
    </source>
</reference>
<dbReference type="EMBL" id="HG680936">
    <property type="protein sequence ID" value="CDJ28146.1"/>
    <property type="molecule type" value="Genomic_DNA"/>
</dbReference>
<sequence>MHAALLRERSNDGAEAGTTFGGYCKELLRLTNKDTCTPQTSADWWQHRFARLPCSVEQLLKQREQLLQQRRAACSAAVAALRATADPREAVLQSARAAVAAAVTAFASAAAAPSEDAQKEDSREFQRSAEVNRQQLFFNSLVGLRVCSPSLEWEGYLHGLRLVHWHCMFVFVAATLLYCLSVGAAVCFALQVEGEGALHGLESMTVTELLGQLLRVLVASLVEQCRLACACVLVGNGQESTCCIYAPGVAAARFGRSSSGCKGQWFPCHIPALQAAADDLQRHAIAHAAGASTAAAAAADDGLAWIPSLSLLAACMRCEFMFSAAVGLCRLVGTDPPSLAVVNRALQLLLLRLQQQEQAAAAEVAAAAATSSTGRGDKETHAVRRLPEAECDILVPILSCSEKRALQQMLNRCHDEAKNTSAAAAATAAPPWEAVLPWPPFAQEFVLLLQPHTADGKQQDAQRQWAFYCREQHADRAFAVTGGRYFH</sequence>
<keyword evidence="1" id="KW-0472">Membrane</keyword>
<dbReference type="VEuPathDB" id="ToxoDB:EMH_0014020"/>
<name>U6JTN5_9EIME</name>
<organism evidence="2 3">
    <name type="scientific">Eimeria mitis</name>
    <dbReference type="NCBI Taxonomy" id="44415"/>
    <lineage>
        <taxon>Eukaryota</taxon>
        <taxon>Sar</taxon>
        <taxon>Alveolata</taxon>
        <taxon>Apicomplexa</taxon>
        <taxon>Conoidasida</taxon>
        <taxon>Coccidia</taxon>
        <taxon>Eucoccidiorida</taxon>
        <taxon>Eimeriorina</taxon>
        <taxon>Eimeriidae</taxon>
        <taxon>Eimeria</taxon>
    </lineage>
</organism>
<reference evidence="2" key="1">
    <citation type="submission" date="2013-10" db="EMBL/GenBank/DDBJ databases">
        <title>Genomic analysis of the causative agents of coccidiosis in chickens.</title>
        <authorList>
            <person name="Reid A.J."/>
            <person name="Blake D."/>
            <person name="Billington K."/>
            <person name="Browne H."/>
            <person name="Dunn M."/>
            <person name="Hung S."/>
            <person name="Kawahara F."/>
            <person name="Miranda-Saavedra D."/>
            <person name="Mourier T."/>
            <person name="Nagra H."/>
            <person name="Otto T.D."/>
            <person name="Rawlings N."/>
            <person name="Sanchez A."/>
            <person name="Sanders M."/>
            <person name="Subramaniam C."/>
            <person name="Tay Y."/>
            <person name="Dear P."/>
            <person name="Doerig C."/>
            <person name="Gruber A."/>
            <person name="Parkinson J."/>
            <person name="Shirley M."/>
            <person name="Wan K.L."/>
            <person name="Berriman M."/>
            <person name="Tomley F."/>
            <person name="Pain A."/>
        </authorList>
    </citation>
    <scope>NUCLEOTIDE SEQUENCE [LARGE SCALE GENOMIC DNA]</scope>
    <source>
        <strain evidence="2">Houghton</strain>
    </source>
</reference>
<evidence type="ECO:0000313" key="3">
    <source>
        <dbReference type="Proteomes" id="UP000030744"/>
    </source>
</evidence>
<keyword evidence="3" id="KW-1185">Reference proteome</keyword>
<protein>
    <submittedName>
        <fullName evidence="2">Uncharacterized protein</fullName>
    </submittedName>
</protein>
<dbReference type="RefSeq" id="XP_013350723.1">
    <property type="nucleotide sequence ID" value="XM_013495269.1"/>
</dbReference>
<accession>U6JTN5</accession>
<dbReference type="AlphaFoldDB" id="U6JTN5"/>
<dbReference type="OrthoDB" id="331752at2759"/>
<gene>
    <name evidence="2" type="ORF">EMH_0014020</name>
</gene>
<keyword evidence="1" id="KW-0812">Transmembrane</keyword>
<keyword evidence="1" id="KW-1133">Transmembrane helix</keyword>